<dbReference type="Proteomes" id="UP000076532">
    <property type="component" value="Unassembled WGS sequence"/>
</dbReference>
<evidence type="ECO:0000313" key="3">
    <source>
        <dbReference type="EMBL" id="KZP14479.1"/>
    </source>
</evidence>
<proteinExistence type="predicted"/>
<feature type="region of interest" description="Disordered" evidence="1">
    <location>
        <begin position="1"/>
        <end position="63"/>
    </location>
</feature>
<feature type="compositionally biased region" description="Low complexity" evidence="1">
    <location>
        <begin position="11"/>
        <end position="22"/>
    </location>
</feature>
<name>A0A166D9X8_9AGAM</name>
<sequence length="119" mass="12535">MKLEDDTDGIPPAASAAPAAQPVDWDSDRQGTDLRGQAGAGSRKHKHGCSQLAPPATLSPPANTVNTTSYRGYIGGGMYNGNAILVLRLFSVLWSLCICAGPLFTLGSRVSMWSLIFEA</sequence>
<accession>A0A166D9X8</accession>
<keyword evidence="2" id="KW-1133">Transmembrane helix</keyword>
<keyword evidence="4" id="KW-1185">Reference proteome</keyword>
<feature type="transmembrane region" description="Helical" evidence="2">
    <location>
        <begin position="85"/>
        <end position="106"/>
    </location>
</feature>
<dbReference type="AlphaFoldDB" id="A0A166D9X8"/>
<reference evidence="3 4" key="1">
    <citation type="journal article" date="2016" name="Mol. Biol. Evol.">
        <title>Comparative Genomics of Early-Diverging Mushroom-Forming Fungi Provides Insights into the Origins of Lignocellulose Decay Capabilities.</title>
        <authorList>
            <person name="Nagy L.G."/>
            <person name="Riley R."/>
            <person name="Tritt A."/>
            <person name="Adam C."/>
            <person name="Daum C."/>
            <person name="Floudas D."/>
            <person name="Sun H."/>
            <person name="Yadav J.S."/>
            <person name="Pangilinan J."/>
            <person name="Larsson K.H."/>
            <person name="Matsuura K."/>
            <person name="Barry K."/>
            <person name="Labutti K."/>
            <person name="Kuo R."/>
            <person name="Ohm R.A."/>
            <person name="Bhattacharya S.S."/>
            <person name="Shirouzu T."/>
            <person name="Yoshinaga Y."/>
            <person name="Martin F.M."/>
            <person name="Grigoriev I.V."/>
            <person name="Hibbett D.S."/>
        </authorList>
    </citation>
    <scope>NUCLEOTIDE SEQUENCE [LARGE SCALE GENOMIC DNA]</scope>
    <source>
        <strain evidence="3 4">CBS 109695</strain>
    </source>
</reference>
<keyword evidence="2" id="KW-0472">Membrane</keyword>
<evidence type="ECO:0000256" key="1">
    <source>
        <dbReference type="SAM" id="MobiDB-lite"/>
    </source>
</evidence>
<dbReference type="EMBL" id="KV417617">
    <property type="protein sequence ID" value="KZP14479.1"/>
    <property type="molecule type" value="Genomic_DNA"/>
</dbReference>
<protein>
    <submittedName>
        <fullName evidence="3">Uncharacterized protein</fullName>
    </submittedName>
</protein>
<evidence type="ECO:0000313" key="4">
    <source>
        <dbReference type="Proteomes" id="UP000076532"/>
    </source>
</evidence>
<evidence type="ECO:0000256" key="2">
    <source>
        <dbReference type="SAM" id="Phobius"/>
    </source>
</evidence>
<keyword evidence="2" id="KW-0812">Transmembrane</keyword>
<gene>
    <name evidence="3" type="ORF">FIBSPDRAFT_896606</name>
</gene>
<organism evidence="3 4">
    <name type="scientific">Athelia psychrophila</name>
    <dbReference type="NCBI Taxonomy" id="1759441"/>
    <lineage>
        <taxon>Eukaryota</taxon>
        <taxon>Fungi</taxon>
        <taxon>Dikarya</taxon>
        <taxon>Basidiomycota</taxon>
        <taxon>Agaricomycotina</taxon>
        <taxon>Agaricomycetes</taxon>
        <taxon>Agaricomycetidae</taxon>
        <taxon>Atheliales</taxon>
        <taxon>Atheliaceae</taxon>
        <taxon>Athelia</taxon>
    </lineage>
</organism>